<proteinExistence type="predicted"/>
<dbReference type="GO" id="GO:0016070">
    <property type="term" value="P:RNA metabolic process"/>
    <property type="evidence" value="ECO:0007669"/>
    <property type="project" value="UniProtKB-ARBA"/>
</dbReference>
<dbReference type="InterPro" id="IPR012677">
    <property type="entry name" value="Nucleotide-bd_a/b_plait_sf"/>
</dbReference>
<keyword evidence="6" id="KW-1185">Reference proteome</keyword>
<dbReference type="AlphaFoldDB" id="A0AAV5HVF4"/>
<dbReference type="EMBL" id="BPVZ01000006">
    <property type="protein sequence ID" value="GKU92718.1"/>
    <property type="molecule type" value="Genomic_DNA"/>
</dbReference>
<evidence type="ECO:0000256" key="3">
    <source>
        <dbReference type="SAM" id="MobiDB-lite"/>
    </source>
</evidence>
<evidence type="ECO:0000256" key="2">
    <source>
        <dbReference type="PROSITE-ProRule" id="PRU00176"/>
    </source>
</evidence>
<accession>A0AAV5HVF4</accession>
<evidence type="ECO:0000313" key="5">
    <source>
        <dbReference type="EMBL" id="GKU92718.1"/>
    </source>
</evidence>
<dbReference type="InterPro" id="IPR048289">
    <property type="entry name" value="RRM2_NsCP33-like"/>
</dbReference>
<feature type="compositionally biased region" description="Polar residues" evidence="3">
    <location>
        <begin position="228"/>
        <end position="239"/>
    </location>
</feature>
<dbReference type="Gene3D" id="3.30.70.330">
    <property type="match status" value="1"/>
</dbReference>
<feature type="domain" description="RRM" evidence="4">
    <location>
        <begin position="46"/>
        <end position="124"/>
    </location>
</feature>
<evidence type="ECO:0000313" key="6">
    <source>
        <dbReference type="Proteomes" id="UP001054252"/>
    </source>
</evidence>
<dbReference type="PANTHER" id="PTHR48027">
    <property type="entry name" value="HETEROGENEOUS NUCLEAR RIBONUCLEOPROTEIN 87F-RELATED"/>
    <property type="match status" value="1"/>
</dbReference>
<feature type="compositionally biased region" description="Acidic residues" evidence="3">
    <location>
        <begin position="249"/>
        <end position="258"/>
    </location>
</feature>
<reference evidence="5 6" key="1">
    <citation type="journal article" date="2021" name="Commun. Biol.">
        <title>The genome of Shorea leprosula (Dipterocarpaceae) highlights the ecological relevance of drought in aseasonal tropical rainforests.</title>
        <authorList>
            <person name="Ng K.K.S."/>
            <person name="Kobayashi M.J."/>
            <person name="Fawcett J.A."/>
            <person name="Hatakeyama M."/>
            <person name="Paape T."/>
            <person name="Ng C.H."/>
            <person name="Ang C.C."/>
            <person name="Tnah L.H."/>
            <person name="Lee C.T."/>
            <person name="Nishiyama T."/>
            <person name="Sese J."/>
            <person name="O'Brien M.J."/>
            <person name="Copetti D."/>
            <person name="Mohd Noor M.I."/>
            <person name="Ong R.C."/>
            <person name="Putra M."/>
            <person name="Sireger I.Z."/>
            <person name="Indrioko S."/>
            <person name="Kosugi Y."/>
            <person name="Izuno A."/>
            <person name="Isagi Y."/>
            <person name="Lee S.L."/>
            <person name="Shimizu K.K."/>
        </authorList>
    </citation>
    <scope>NUCLEOTIDE SEQUENCE [LARGE SCALE GENOMIC DNA]</scope>
    <source>
        <strain evidence="5">214</strain>
    </source>
</reference>
<dbReference type="InterPro" id="IPR052462">
    <property type="entry name" value="SLIRP/GR-RBP-like"/>
</dbReference>
<name>A0AAV5HVF4_9ROSI</name>
<dbReference type="Pfam" id="PF00076">
    <property type="entry name" value="RRM_1"/>
    <property type="match status" value="1"/>
</dbReference>
<dbReference type="PROSITE" id="PS50102">
    <property type="entry name" value="RRM"/>
    <property type="match status" value="1"/>
</dbReference>
<dbReference type="SMART" id="SM00360">
    <property type="entry name" value="RRM"/>
    <property type="match status" value="1"/>
</dbReference>
<keyword evidence="1 2" id="KW-0694">RNA-binding</keyword>
<dbReference type="InterPro" id="IPR000504">
    <property type="entry name" value="RRM_dom"/>
</dbReference>
<evidence type="ECO:0000256" key="1">
    <source>
        <dbReference type="ARBA" id="ARBA00022884"/>
    </source>
</evidence>
<dbReference type="SUPFAM" id="SSF54928">
    <property type="entry name" value="RNA-binding domain, RBD"/>
    <property type="match status" value="1"/>
</dbReference>
<dbReference type="GO" id="GO:0003723">
    <property type="term" value="F:RNA binding"/>
    <property type="evidence" value="ECO:0007669"/>
    <property type="project" value="UniProtKB-UniRule"/>
</dbReference>
<dbReference type="InterPro" id="IPR035979">
    <property type="entry name" value="RBD_domain_sf"/>
</dbReference>
<sequence>MAFFGRVGSILRQTVSKQIINGEVSASISKPSIYQAIRWFSSIPSSKLFIGGISYSTDELQLREAFGKYGQVIDARIIVDRETGRSRGFGFITYTSSEEASCAIQALDGQPLHGRNIRVNYANDRTPRGGGGYNRDFGNNFGGNFGGGNYGSSDGNYAGYGSNTGTANSYGSQGNYGSGSYGPGDGFGTDGSYAGGNAYGGVGPDTGGSYNNAGGGFEEGADLGYGNANQFGTTGNSNMDGVAGTDNQIDVEERDDVGDDNHLEKRA</sequence>
<dbReference type="CDD" id="cd21608">
    <property type="entry name" value="RRM2_NsCP33_like"/>
    <property type="match status" value="1"/>
</dbReference>
<organism evidence="5 6">
    <name type="scientific">Rubroshorea leprosula</name>
    <dbReference type="NCBI Taxonomy" id="152421"/>
    <lineage>
        <taxon>Eukaryota</taxon>
        <taxon>Viridiplantae</taxon>
        <taxon>Streptophyta</taxon>
        <taxon>Embryophyta</taxon>
        <taxon>Tracheophyta</taxon>
        <taxon>Spermatophyta</taxon>
        <taxon>Magnoliopsida</taxon>
        <taxon>eudicotyledons</taxon>
        <taxon>Gunneridae</taxon>
        <taxon>Pentapetalae</taxon>
        <taxon>rosids</taxon>
        <taxon>malvids</taxon>
        <taxon>Malvales</taxon>
        <taxon>Dipterocarpaceae</taxon>
        <taxon>Rubroshorea</taxon>
    </lineage>
</organism>
<comment type="caution">
    <text evidence="5">The sequence shown here is derived from an EMBL/GenBank/DDBJ whole genome shotgun (WGS) entry which is preliminary data.</text>
</comment>
<protein>
    <recommendedName>
        <fullName evidence="4">RRM domain-containing protein</fullName>
    </recommendedName>
</protein>
<feature type="region of interest" description="Disordered" evidence="3">
    <location>
        <begin position="228"/>
        <end position="267"/>
    </location>
</feature>
<evidence type="ECO:0000259" key="4">
    <source>
        <dbReference type="PROSITE" id="PS50102"/>
    </source>
</evidence>
<dbReference type="Proteomes" id="UP001054252">
    <property type="component" value="Unassembled WGS sequence"/>
</dbReference>
<gene>
    <name evidence="5" type="ORF">SLEP1_g6410</name>
</gene>